<proteinExistence type="predicted"/>
<dbReference type="RefSeq" id="WP_005016332.1">
    <property type="nucleotide sequence ID" value="NZ_ACVR01000072.1"/>
</dbReference>
<evidence type="ECO:0000313" key="1">
    <source>
        <dbReference type="EMBL" id="EET81323.1"/>
    </source>
</evidence>
<organism evidence="1 2">
    <name type="scientific">Acinetobacter radioresistens SK82</name>
    <dbReference type="NCBI Taxonomy" id="596318"/>
    <lineage>
        <taxon>Bacteria</taxon>
        <taxon>Pseudomonadati</taxon>
        <taxon>Pseudomonadota</taxon>
        <taxon>Gammaproteobacteria</taxon>
        <taxon>Moraxellales</taxon>
        <taxon>Moraxellaceae</taxon>
        <taxon>Acinetobacter</taxon>
    </lineage>
</organism>
<protein>
    <submittedName>
        <fullName evidence="1">Uncharacterized protein</fullName>
    </submittedName>
</protein>
<keyword evidence="2" id="KW-1185">Reference proteome</keyword>
<accession>A0ABP2GIA1</accession>
<dbReference type="EMBL" id="ACVR01000072">
    <property type="protein sequence ID" value="EET81323.1"/>
    <property type="molecule type" value="Genomic_DNA"/>
</dbReference>
<gene>
    <name evidence="1" type="ORF">ACIRA0001_0104</name>
</gene>
<evidence type="ECO:0000313" key="2">
    <source>
        <dbReference type="Proteomes" id="UP000018419"/>
    </source>
</evidence>
<reference evidence="1 2" key="1">
    <citation type="submission" date="2009-07" db="EMBL/GenBank/DDBJ databases">
        <authorList>
            <person name="Madupu R."/>
            <person name="Durkin A.S."/>
            <person name="Torralba M."/>
            <person name="Methe B."/>
            <person name="Sutton G.G."/>
            <person name="Strausberg R.L."/>
            <person name="Nelson K.E."/>
        </authorList>
    </citation>
    <scope>NUCLEOTIDE SEQUENCE [LARGE SCALE GENOMIC DNA]</scope>
    <source>
        <strain evidence="1 2">SK82</strain>
    </source>
</reference>
<dbReference type="Proteomes" id="UP000018419">
    <property type="component" value="Unassembled WGS sequence"/>
</dbReference>
<name>A0ABP2GIA1_ACIRA</name>
<comment type="caution">
    <text evidence="1">The sequence shown here is derived from an EMBL/GenBank/DDBJ whole genome shotgun (WGS) entry which is preliminary data.</text>
</comment>
<sequence>MKKSNFDALVHQRLIAQDFAQPKLNFLQRAWRKLCVLKTV</sequence>